<dbReference type="SMART" id="SM00231">
    <property type="entry name" value="FA58C"/>
    <property type="match status" value="1"/>
</dbReference>
<dbReference type="InterPro" id="IPR008979">
    <property type="entry name" value="Galactose-bd-like_sf"/>
</dbReference>
<dbReference type="PANTHER" id="PTHR24543:SF325">
    <property type="entry name" value="F5_8 TYPE C DOMAIN-CONTAINING PROTEIN"/>
    <property type="match status" value="1"/>
</dbReference>
<dbReference type="CDD" id="cd00057">
    <property type="entry name" value="FA58C"/>
    <property type="match status" value="1"/>
</dbReference>
<dbReference type="PROSITE" id="PS50022">
    <property type="entry name" value="FA58C_3"/>
    <property type="match status" value="1"/>
</dbReference>
<dbReference type="SUPFAM" id="SSF49785">
    <property type="entry name" value="Galactose-binding domain-like"/>
    <property type="match status" value="1"/>
</dbReference>
<name>A0A8J1XPF1_OWEFU</name>
<gene>
    <name evidence="1" type="ORF">OFUS_LOCUS26276</name>
</gene>
<protein>
    <submittedName>
        <fullName evidence="1">Uncharacterized protein</fullName>
    </submittedName>
</protein>
<organism evidence="1 2">
    <name type="scientific">Owenia fusiformis</name>
    <name type="common">Polychaete worm</name>
    <dbReference type="NCBI Taxonomy" id="6347"/>
    <lineage>
        <taxon>Eukaryota</taxon>
        <taxon>Metazoa</taxon>
        <taxon>Spiralia</taxon>
        <taxon>Lophotrochozoa</taxon>
        <taxon>Annelida</taxon>
        <taxon>Polychaeta</taxon>
        <taxon>Sedentaria</taxon>
        <taxon>Canalipalpata</taxon>
        <taxon>Sabellida</taxon>
        <taxon>Oweniida</taxon>
        <taxon>Oweniidae</taxon>
        <taxon>Owenia</taxon>
    </lineage>
</organism>
<accession>A0A8J1XPF1</accession>
<dbReference type="EMBL" id="CAIIXF020000012">
    <property type="protein sequence ID" value="CAH1802612.1"/>
    <property type="molecule type" value="Genomic_DNA"/>
</dbReference>
<dbReference type="FunFam" id="2.60.120.260:FF:000016">
    <property type="entry name" value="Contactin-associated protein-like 4 isoform 1"/>
    <property type="match status" value="1"/>
</dbReference>
<dbReference type="AlphaFoldDB" id="A0A8J1XPF1"/>
<dbReference type="Pfam" id="PF00754">
    <property type="entry name" value="F5_F8_type_C"/>
    <property type="match status" value="1"/>
</dbReference>
<dbReference type="Gene3D" id="2.60.120.260">
    <property type="entry name" value="Galactose-binding domain-like"/>
    <property type="match status" value="1"/>
</dbReference>
<evidence type="ECO:0000313" key="1">
    <source>
        <dbReference type="EMBL" id="CAH1802612.1"/>
    </source>
</evidence>
<dbReference type="Proteomes" id="UP000749559">
    <property type="component" value="Unassembled WGS sequence"/>
</dbReference>
<dbReference type="OrthoDB" id="9973968at2759"/>
<keyword evidence="2" id="KW-1185">Reference proteome</keyword>
<comment type="caution">
    <text evidence="1">The sequence shown here is derived from an EMBL/GenBank/DDBJ whole genome shotgun (WGS) entry which is preliminary data.</text>
</comment>
<dbReference type="InterPro" id="IPR000421">
    <property type="entry name" value="FA58C"/>
</dbReference>
<sequence>MKLEVLLVVMLVTLAVNVEAKRKKRKGNSASVTCKKTDIEKIVTKLNELKTETQNCSTGNGEDVSLNVDIANDVTKAKATIDEVKTGVDEITGGISTIKDLLKEMQSSKCESRGEQTDECVGEFLISGPNHRVNDSGLTASTEWDGYHGPSRARLGTQEELPFPGSWSPLTLDANPWIQADLGKLMQVNGVVTQGRAAHAQWVTSYNVSYSEAGSSFEFIEKDGNQIFNGNSDMYTPVLNSFKPVQARYIRISPMTWNNHISLRFDVIGCDD</sequence>
<dbReference type="PROSITE" id="PS01285">
    <property type="entry name" value="FA58C_1"/>
    <property type="match status" value="1"/>
</dbReference>
<reference evidence="1" key="1">
    <citation type="submission" date="2022-03" db="EMBL/GenBank/DDBJ databases">
        <authorList>
            <person name="Martin C."/>
        </authorList>
    </citation>
    <scope>NUCLEOTIDE SEQUENCE</scope>
</reference>
<proteinExistence type="predicted"/>
<dbReference type="PANTHER" id="PTHR24543">
    <property type="entry name" value="MULTICOPPER OXIDASE-RELATED"/>
    <property type="match status" value="1"/>
</dbReference>
<evidence type="ECO:0000313" key="2">
    <source>
        <dbReference type="Proteomes" id="UP000749559"/>
    </source>
</evidence>